<dbReference type="Proteomes" id="UP001256711">
    <property type="component" value="Unassembled WGS sequence"/>
</dbReference>
<keyword evidence="1" id="KW-0812">Transmembrane</keyword>
<comment type="caution">
    <text evidence="2">The sequence shown here is derived from an EMBL/GenBank/DDBJ whole genome shotgun (WGS) entry which is preliminary data.</text>
</comment>
<dbReference type="AlphaFoldDB" id="A0AAW8U395"/>
<evidence type="ECO:0000256" key="1">
    <source>
        <dbReference type="SAM" id="Phobius"/>
    </source>
</evidence>
<keyword evidence="1" id="KW-1133">Transmembrane helix</keyword>
<dbReference type="RefSeq" id="WP_311835443.1">
    <property type="nucleotide sequence ID" value="NZ_JARQBJ010000003.1"/>
</dbReference>
<organism evidence="2 3">
    <name type="scientific">Enterococcus asini</name>
    <dbReference type="NCBI Taxonomy" id="57732"/>
    <lineage>
        <taxon>Bacteria</taxon>
        <taxon>Bacillati</taxon>
        <taxon>Bacillota</taxon>
        <taxon>Bacilli</taxon>
        <taxon>Lactobacillales</taxon>
        <taxon>Enterococcaceae</taxon>
        <taxon>Enterococcus</taxon>
    </lineage>
</organism>
<reference evidence="2" key="1">
    <citation type="submission" date="2023-03" db="EMBL/GenBank/DDBJ databases">
        <authorList>
            <person name="Shen W."/>
            <person name="Cai J."/>
        </authorList>
    </citation>
    <scope>NUCLEOTIDE SEQUENCE</scope>
    <source>
        <strain evidence="2">B226-2</strain>
    </source>
</reference>
<sequence>MKNKKVLFSTLVGAVIIAVVLKYGPVKAIVYGQGWPRILIGIVLFLVVLGFVLQEVQKSRNFHKAFAAYVAAYDLTPEKLGRLTSFNKSEFVYDGKVLRFENGTTENRERLLADLQHHFGPIDKQQ</sequence>
<keyword evidence="1" id="KW-0472">Membrane</keyword>
<dbReference type="EMBL" id="JARQBJ010000003">
    <property type="protein sequence ID" value="MDT2810385.1"/>
    <property type="molecule type" value="Genomic_DNA"/>
</dbReference>
<evidence type="ECO:0000313" key="3">
    <source>
        <dbReference type="Proteomes" id="UP001256711"/>
    </source>
</evidence>
<feature type="transmembrane region" description="Helical" evidence="1">
    <location>
        <begin position="38"/>
        <end position="56"/>
    </location>
</feature>
<accession>A0AAW8U395</accession>
<name>A0AAW8U395_9ENTE</name>
<evidence type="ECO:0000313" key="2">
    <source>
        <dbReference type="EMBL" id="MDT2810385.1"/>
    </source>
</evidence>
<protein>
    <submittedName>
        <fullName evidence="2">Uncharacterized protein</fullName>
    </submittedName>
</protein>
<gene>
    <name evidence="2" type="ORF">P7H43_07805</name>
</gene>
<proteinExistence type="predicted"/>